<reference evidence="2" key="1">
    <citation type="submission" date="2015-08" db="EMBL/GenBank/DDBJ databases">
        <title>Fjat-14210 dsm16467.</title>
        <authorList>
            <person name="Liu B."/>
            <person name="Wang J."/>
            <person name="Zhu Y."/>
            <person name="Liu G."/>
            <person name="Chen Q."/>
            <person name="Chen Z."/>
            <person name="Lan J."/>
            <person name="Che J."/>
            <person name="Ge C."/>
            <person name="Shi H."/>
            <person name="Pan Z."/>
            <person name="Liu X."/>
        </authorList>
    </citation>
    <scope>NUCLEOTIDE SEQUENCE [LARGE SCALE GENOMIC DNA]</scope>
    <source>
        <strain evidence="2">DSM 16467</strain>
    </source>
</reference>
<gene>
    <name evidence="1" type="ORF">AMD01_16255</name>
</gene>
<dbReference type="EMBL" id="LILC01000023">
    <property type="protein sequence ID" value="KOO42698.1"/>
    <property type="molecule type" value="Genomic_DNA"/>
</dbReference>
<proteinExistence type="predicted"/>
<dbReference type="PATRIC" id="fig|284581.3.peg.2748"/>
<protein>
    <submittedName>
        <fullName evidence="1">Uncharacterized protein</fullName>
    </submittedName>
</protein>
<dbReference type="AlphaFoldDB" id="A0A0M0KWD4"/>
<organism evidence="1 2">
    <name type="scientific">Priestia koreensis</name>
    <dbReference type="NCBI Taxonomy" id="284581"/>
    <lineage>
        <taxon>Bacteria</taxon>
        <taxon>Bacillati</taxon>
        <taxon>Bacillota</taxon>
        <taxon>Bacilli</taxon>
        <taxon>Bacillales</taxon>
        <taxon>Bacillaceae</taxon>
        <taxon>Priestia</taxon>
    </lineage>
</organism>
<evidence type="ECO:0000313" key="2">
    <source>
        <dbReference type="Proteomes" id="UP000037558"/>
    </source>
</evidence>
<comment type="caution">
    <text evidence="1">The sequence shown here is derived from an EMBL/GenBank/DDBJ whole genome shotgun (WGS) entry which is preliminary data.</text>
</comment>
<dbReference type="Proteomes" id="UP000037558">
    <property type="component" value="Unassembled WGS sequence"/>
</dbReference>
<dbReference type="RefSeq" id="WP_053402496.1">
    <property type="nucleotide sequence ID" value="NZ_JAUKEN010000001.1"/>
</dbReference>
<name>A0A0M0KWD4_9BACI</name>
<sequence length="184" mass="21308">MVKSIIVRAVVPFIVLCFLLGYMYPFSSISVAKSIAYEPDQVFVKEYVHSLKDLDKIRTFKDEDTRLAVNMMIKELHAKWVTSASSLNMGKSELNAQIIQLTHIYDQLLKLRTKHAQNYDENTNAFLFLLIEDTDALKNQLMDIRDTAFSSRSELQRALGNAHMGFAQYLNRTISFYECYDEMK</sequence>
<dbReference type="OrthoDB" id="2967968at2"/>
<keyword evidence="2" id="KW-1185">Reference proteome</keyword>
<accession>A0A0M0KWD4</accession>
<evidence type="ECO:0000313" key="1">
    <source>
        <dbReference type="EMBL" id="KOO42698.1"/>
    </source>
</evidence>